<dbReference type="InterPro" id="IPR050855">
    <property type="entry name" value="NDM-1-like"/>
</dbReference>
<reference evidence="3 4" key="1">
    <citation type="submission" date="2017-03" db="EMBL/GenBank/DDBJ databases">
        <title>Genome analysis of Rhizobial strains effectives or ineffectives for nitrogen fixation isolated from bean seeds.</title>
        <authorList>
            <person name="Peralta H."/>
            <person name="Aguilar-Vera A."/>
            <person name="Mora Y."/>
            <person name="Vargas-Lagunas C."/>
            <person name="Girard L."/>
            <person name="Mora J."/>
        </authorList>
    </citation>
    <scope>NUCLEOTIDE SEQUENCE [LARGE SCALE GENOMIC DNA]</scope>
    <source>
        <strain evidence="3 4">CCGM5</strain>
    </source>
</reference>
<evidence type="ECO:0000313" key="4">
    <source>
        <dbReference type="Proteomes" id="UP000256748"/>
    </source>
</evidence>
<dbReference type="RefSeq" id="WP_116274881.1">
    <property type="nucleotide sequence ID" value="NZ_KZ859523.1"/>
</dbReference>
<keyword evidence="1" id="KW-0732">Signal</keyword>
<name>A0A3E1BB85_RHILT</name>
<gene>
    <name evidence="3" type="ORF">B5K10_20585</name>
</gene>
<keyword evidence="3" id="KW-0378">Hydrolase</keyword>
<dbReference type="PANTHER" id="PTHR42951:SF14">
    <property type="entry name" value="METALLO-BETA-LACTAMASE SUPERFAMILY PROTEIN"/>
    <property type="match status" value="1"/>
</dbReference>
<dbReference type="Gene3D" id="3.60.15.10">
    <property type="entry name" value="Ribonuclease Z/Hydroxyacylglutathione hydrolase-like"/>
    <property type="match status" value="1"/>
</dbReference>
<evidence type="ECO:0000259" key="2">
    <source>
        <dbReference type="SMART" id="SM00849"/>
    </source>
</evidence>
<feature type="chain" id="PRO_5017782873" evidence="1">
    <location>
        <begin position="27"/>
        <end position="302"/>
    </location>
</feature>
<feature type="signal peptide" evidence="1">
    <location>
        <begin position="1"/>
        <end position="26"/>
    </location>
</feature>
<proteinExistence type="predicted"/>
<sequence>MINRRTTLKAIAVTAAVLLPLATSGAAQQEKSALSWTAFKAGEAGFLRAPVLVTGKTEAVLIDSSFSFSDGKVVADAIKASGKHLTTIYITTNDPDYYFGLAPVHQAFPDARILAAPDTVALMRNNAEGKIKAWSPVLGDNGPKSVSDLIFPEASDIDTLSVDGEKLEIVTAPGVKDRGRYIWVPSLDAVFGGVAVFGGMYPWVADLPTVEERKAWRAALDDILARKPKIVVPGHGTTTWPTNVSSVSFTRDYLIAFDAEAAKAADSKALIAAMKKLYPNAAMPISLELGAKVAKGEMTWGQ</sequence>
<organism evidence="3 4">
    <name type="scientific">Rhizobium leguminosarum bv. trifolii</name>
    <dbReference type="NCBI Taxonomy" id="386"/>
    <lineage>
        <taxon>Bacteria</taxon>
        <taxon>Pseudomonadati</taxon>
        <taxon>Pseudomonadota</taxon>
        <taxon>Alphaproteobacteria</taxon>
        <taxon>Hyphomicrobiales</taxon>
        <taxon>Rhizobiaceae</taxon>
        <taxon>Rhizobium/Agrobacterium group</taxon>
        <taxon>Rhizobium</taxon>
    </lineage>
</organism>
<comment type="caution">
    <text evidence="3">The sequence shown here is derived from an EMBL/GenBank/DDBJ whole genome shotgun (WGS) entry which is preliminary data.</text>
</comment>
<accession>A0A3E1BB85</accession>
<evidence type="ECO:0000313" key="3">
    <source>
        <dbReference type="EMBL" id="RFB89375.1"/>
    </source>
</evidence>
<dbReference type="CDD" id="cd07739">
    <property type="entry name" value="metallo-hydrolase-like_MBL-fold"/>
    <property type="match status" value="1"/>
</dbReference>
<feature type="domain" description="Metallo-beta-lactamase" evidence="2">
    <location>
        <begin position="47"/>
        <end position="235"/>
    </location>
</feature>
<dbReference type="SUPFAM" id="SSF56281">
    <property type="entry name" value="Metallo-hydrolase/oxidoreductase"/>
    <property type="match status" value="1"/>
</dbReference>
<dbReference type="PANTHER" id="PTHR42951">
    <property type="entry name" value="METALLO-BETA-LACTAMASE DOMAIN-CONTAINING"/>
    <property type="match status" value="1"/>
</dbReference>
<evidence type="ECO:0000256" key="1">
    <source>
        <dbReference type="SAM" id="SignalP"/>
    </source>
</evidence>
<dbReference type="Proteomes" id="UP000256748">
    <property type="component" value="Unassembled WGS sequence"/>
</dbReference>
<dbReference type="InterPro" id="IPR001279">
    <property type="entry name" value="Metallo-B-lactamas"/>
</dbReference>
<dbReference type="Pfam" id="PF00753">
    <property type="entry name" value="Lactamase_B"/>
    <property type="match status" value="1"/>
</dbReference>
<dbReference type="GO" id="GO:0016787">
    <property type="term" value="F:hydrolase activity"/>
    <property type="evidence" value="ECO:0007669"/>
    <property type="project" value="UniProtKB-KW"/>
</dbReference>
<dbReference type="SMART" id="SM00849">
    <property type="entry name" value="Lactamase_B"/>
    <property type="match status" value="1"/>
</dbReference>
<dbReference type="AlphaFoldDB" id="A0A3E1BB85"/>
<protein>
    <submittedName>
        <fullName evidence="3">MBL fold metallo-hydrolase</fullName>
    </submittedName>
</protein>
<dbReference type="EMBL" id="NAOO01000025">
    <property type="protein sequence ID" value="RFB89375.1"/>
    <property type="molecule type" value="Genomic_DNA"/>
</dbReference>
<dbReference type="InterPro" id="IPR036866">
    <property type="entry name" value="RibonucZ/Hydroxyglut_hydro"/>
</dbReference>